<organism evidence="1 2">
    <name type="scientific">Streptomyces chromofuscus</name>
    <dbReference type="NCBI Taxonomy" id="42881"/>
    <lineage>
        <taxon>Bacteria</taxon>
        <taxon>Bacillati</taxon>
        <taxon>Actinomycetota</taxon>
        <taxon>Actinomycetes</taxon>
        <taxon>Kitasatosporales</taxon>
        <taxon>Streptomycetaceae</taxon>
        <taxon>Streptomyces</taxon>
    </lineage>
</organism>
<accession>A0A7M2T244</accession>
<dbReference type="AlphaFoldDB" id="A0A7M2T244"/>
<evidence type="ECO:0000313" key="2">
    <source>
        <dbReference type="Proteomes" id="UP000594008"/>
    </source>
</evidence>
<proteinExistence type="predicted"/>
<dbReference type="KEGG" id="schf:IPT68_23165"/>
<sequence>MGKIVLMMSVSLDGCIEGPDRDLGRHRIDEEVHQHFNDVSRDMGAFLDGRVAYPPGARPADLRLVETATFGNGVVLLRYDRANARTA</sequence>
<dbReference type="InterPro" id="IPR024072">
    <property type="entry name" value="DHFR-like_dom_sf"/>
</dbReference>
<gene>
    <name evidence="1" type="ORF">IPT68_23165</name>
</gene>
<protein>
    <submittedName>
        <fullName evidence="1">Uncharacterized protein</fullName>
    </submittedName>
</protein>
<dbReference type="EMBL" id="CP063374">
    <property type="protein sequence ID" value="QOV42696.1"/>
    <property type="molecule type" value="Genomic_DNA"/>
</dbReference>
<dbReference type="Proteomes" id="UP000594008">
    <property type="component" value="Chromosome"/>
</dbReference>
<dbReference type="Gene3D" id="3.40.430.10">
    <property type="entry name" value="Dihydrofolate Reductase, subunit A"/>
    <property type="match status" value="1"/>
</dbReference>
<evidence type="ECO:0000313" key="1">
    <source>
        <dbReference type="EMBL" id="QOV42696.1"/>
    </source>
</evidence>
<name>A0A7M2T244_STRCW</name>
<keyword evidence="2" id="KW-1185">Reference proteome</keyword>
<reference evidence="1 2" key="1">
    <citation type="submission" date="2020-10" db="EMBL/GenBank/DDBJ databases">
        <title>Streptomyces chromofuscus complate genome analysis.</title>
        <authorList>
            <person name="Anwar N."/>
        </authorList>
    </citation>
    <scope>NUCLEOTIDE SEQUENCE [LARGE SCALE GENOMIC DNA]</scope>
    <source>
        <strain evidence="1 2">DSM 40273</strain>
    </source>
</reference>